<keyword evidence="3" id="KW-1185">Reference proteome</keyword>
<feature type="transmembrane region" description="Helical" evidence="1">
    <location>
        <begin position="32"/>
        <end position="57"/>
    </location>
</feature>
<evidence type="ECO:0000313" key="3">
    <source>
        <dbReference type="Proteomes" id="UP001500968"/>
    </source>
</evidence>
<proteinExistence type="predicted"/>
<reference evidence="3" key="1">
    <citation type="journal article" date="2019" name="Int. J. Syst. Evol. Microbiol.">
        <title>The Global Catalogue of Microorganisms (GCM) 10K type strain sequencing project: providing services to taxonomists for standard genome sequencing and annotation.</title>
        <authorList>
            <consortium name="The Broad Institute Genomics Platform"/>
            <consortium name="The Broad Institute Genome Sequencing Center for Infectious Disease"/>
            <person name="Wu L."/>
            <person name="Ma J."/>
        </authorList>
    </citation>
    <scope>NUCLEOTIDE SEQUENCE [LARGE SCALE GENOMIC DNA]</scope>
    <source>
        <strain evidence="3">JCM 17064</strain>
    </source>
</reference>
<feature type="transmembrane region" description="Helical" evidence="1">
    <location>
        <begin position="63"/>
        <end position="84"/>
    </location>
</feature>
<keyword evidence="1" id="KW-1133">Transmembrane helix</keyword>
<dbReference type="EMBL" id="BAABCR010000015">
    <property type="protein sequence ID" value="GAA4037667.1"/>
    <property type="molecule type" value="Genomic_DNA"/>
</dbReference>
<accession>A0ABP7U831</accession>
<sequence>MLSILFFYFIWKKFSELAVGYNKSKHNGWFGILVYVGGSLFVGLLLGVLNEIFGWGIDFENNAVIRFMDIPVGLLSCYILYLILDKKWKSEVVEIDSIDNIGNSTDEVN</sequence>
<keyword evidence="1" id="KW-0472">Membrane</keyword>
<dbReference type="RefSeq" id="WP_324690349.1">
    <property type="nucleotide sequence ID" value="NZ_BAABCR010000015.1"/>
</dbReference>
<gene>
    <name evidence="2" type="ORF">GCM10022386_24360</name>
</gene>
<evidence type="ECO:0000313" key="2">
    <source>
        <dbReference type="EMBL" id="GAA4037667.1"/>
    </source>
</evidence>
<organism evidence="2 3">
    <name type="scientific">Flavobacterium cheonhonense</name>
    <dbReference type="NCBI Taxonomy" id="706185"/>
    <lineage>
        <taxon>Bacteria</taxon>
        <taxon>Pseudomonadati</taxon>
        <taxon>Bacteroidota</taxon>
        <taxon>Flavobacteriia</taxon>
        <taxon>Flavobacteriales</taxon>
        <taxon>Flavobacteriaceae</taxon>
        <taxon>Flavobacterium</taxon>
    </lineage>
</organism>
<name>A0ABP7U831_9FLAO</name>
<evidence type="ECO:0000256" key="1">
    <source>
        <dbReference type="SAM" id="Phobius"/>
    </source>
</evidence>
<comment type="caution">
    <text evidence="2">The sequence shown here is derived from an EMBL/GenBank/DDBJ whole genome shotgun (WGS) entry which is preliminary data.</text>
</comment>
<keyword evidence="1" id="KW-0812">Transmembrane</keyword>
<dbReference type="Proteomes" id="UP001500968">
    <property type="component" value="Unassembled WGS sequence"/>
</dbReference>
<protein>
    <submittedName>
        <fullName evidence="2">Uncharacterized protein</fullName>
    </submittedName>
</protein>